<dbReference type="KEGG" id="dpt:Deipr_1931"/>
<dbReference type="RefSeq" id="WP_013615671.1">
    <property type="nucleotide sequence ID" value="NC_015161.1"/>
</dbReference>
<gene>
    <name evidence="1" type="ordered locus">Deipr_1931</name>
</gene>
<dbReference type="eggNOG" id="COG3580">
    <property type="taxonomic scope" value="Bacteria"/>
</dbReference>
<evidence type="ECO:0000313" key="2">
    <source>
        <dbReference type="Proteomes" id="UP000007718"/>
    </source>
</evidence>
<dbReference type="STRING" id="693977.Deipr_1931"/>
<dbReference type="Proteomes" id="UP000007718">
    <property type="component" value="Chromosome"/>
</dbReference>
<organism evidence="1 2">
    <name type="scientific">Deinococcus proteolyticus (strain ATCC 35074 / DSM 20540 / JCM 6276 / NBRC 101906 / NCIMB 13154 / VKM Ac-1939 / CCM 2703 / MRP)</name>
    <dbReference type="NCBI Taxonomy" id="693977"/>
    <lineage>
        <taxon>Bacteria</taxon>
        <taxon>Thermotogati</taxon>
        <taxon>Deinococcota</taxon>
        <taxon>Deinococci</taxon>
        <taxon>Deinococcales</taxon>
        <taxon>Deinococcaceae</taxon>
        <taxon>Deinococcus</taxon>
    </lineage>
</organism>
<accession>F0RMC6</accession>
<proteinExistence type="predicted"/>
<protein>
    <submittedName>
        <fullName evidence="1">Uncharacterized protein</fullName>
    </submittedName>
</protein>
<dbReference type="OrthoDB" id="59969at2"/>
<name>F0RMC6_DEIPM</name>
<keyword evidence="2" id="KW-1185">Reference proteome</keyword>
<dbReference type="AlphaFoldDB" id="F0RMC6"/>
<dbReference type="HOGENOM" id="CLU_972551_0_0_0"/>
<reference evidence="2" key="1">
    <citation type="submission" date="2011-02" db="EMBL/GenBank/DDBJ databases">
        <title>The complete sequence of chromosome of Deinococcus proteolyticus DSM 20540.</title>
        <authorList>
            <consortium name="US DOE Joint Genome Institute (JGI-PGF)"/>
            <person name="Lucas S."/>
            <person name="Copeland A."/>
            <person name="Lapidus A."/>
            <person name="Bruce D."/>
            <person name="Goodwin L."/>
            <person name="Pitluck S."/>
            <person name="Kyrpides N."/>
            <person name="Mavromatis K."/>
            <person name="Pagani I."/>
            <person name="Ivanova N."/>
            <person name="Ovchinnikova G."/>
            <person name="Zeytun A."/>
            <person name="Detter J.C."/>
            <person name="Han C."/>
            <person name="Land M."/>
            <person name="Hauser L."/>
            <person name="Markowitz V."/>
            <person name="Cheng J.-F."/>
            <person name="Hugenholtz P."/>
            <person name="Woyke T."/>
            <person name="Wu D."/>
            <person name="Pukall R."/>
            <person name="Steenblock K."/>
            <person name="Brambilla E."/>
            <person name="Klenk H.-P."/>
            <person name="Eisen J.A."/>
        </authorList>
    </citation>
    <scope>NUCLEOTIDE SEQUENCE [LARGE SCALE GENOMIC DNA]</scope>
    <source>
        <strain evidence="2">ATCC 35074 / DSM 20540 / JCM 6276 / NBRC 101906 / NCIMB 13154 / VKM Ac-1939 / CCM 2703 / MRP</strain>
    </source>
</reference>
<reference evidence="1 2" key="2">
    <citation type="journal article" date="2012" name="Stand. Genomic Sci.">
        <title>Complete genome sequence of the orange-red pigmented, radioresistant Deinococcus proteolyticus type strain (MRP(T)).</title>
        <authorList>
            <person name="Copeland A."/>
            <person name="Zeytun A."/>
            <person name="Yassawong M."/>
            <person name="Nolan M."/>
            <person name="Lucas S."/>
            <person name="Hammon N."/>
            <person name="Deshpande S."/>
            <person name="Cheng J.F."/>
            <person name="Han C."/>
            <person name="Tapia R."/>
            <person name="Goodwin L.A."/>
            <person name="Pitluck S."/>
            <person name="Mavromatis K."/>
            <person name="Liolios K."/>
            <person name="Pagani I."/>
            <person name="Ivanova N."/>
            <person name="Mikhailova N."/>
            <person name="Pati A."/>
            <person name="Chen A."/>
            <person name="Palaniappan K."/>
            <person name="Land M."/>
            <person name="Hauser L."/>
            <person name="Jeffries C.D."/>
            <person name="Brambilla E.M."/>
            <person name="Rohde M."/>
            <person name="Sikorski J."/>
            <person name="Pukall R."/>
            <person name="Goker M."/>
            <person name="Detter J.C."/>
            <person name="Woyke T."/>
            <person name="Bristow J."/>
            <person name="Eisen J.A."/>
            <person name="Markowitz V."/>
            <person name="Hugenholtz P."/>
            <person name="Kyrpides N.C."/>
            <person name="Klenk H.P."/>
            <person name="Lapidus A."/>
        </authorList>
    </citation>
    <scope>NUCLEOTIDE SEQUENCE [LARGE SCALE GENOMIC DNA]</scope>
    <source>
        <strain evidence="2">ATCC 35074 / DSM 20540 / JCM 6276 / NBRC 101906 / NCIMB 13154 / VKM Ac-1939 / CCM 2703 / MRP</strain>
    </source>
</reference>
<sequence length="288" mass="30669">MRVALLTTPQARYTEYWRAFLEALGVEPAQPRAPYGTWLEAGRGSLPHEPLLVQLALGEILSLGTGVDAVLVPQQLPVRDDAWSGAFAELLPQRIAGLPTLIAVPDEPQDLAAAAADLGQRLVGNAGLVRRALEQVQPLGQPERREEWPPLQLGSHVSVGVVGPRSLLAHPELNTGLWQALGGHGLYPVLAHTLPASQVANRGERLNDPRAQAGDRWLYGAARLLEGKGAVQGLVLVAPAQDAGTQASLDRVAAELHKPVLRLTLDAGQTEWPELAAFAARLGASGRE</sequence>
<evidence type="ECO:0000313" key="1">
    <source>
        <dbReference type="EMBL" id="ADY27063.1"/>
    </source>
</evidence>
<dbReference type="EMBL" id="CP002536">
    <property type="protein sequence ID" value="ADY27063.1"/>
    <property type="molecule type" value="Genomic_DNA"/>
</dbReference>